<feature type="domain" description="SH3b" evidence="5">
    <location>
        <begin position="609"/>
        <end position="671"/>
    </location>
</feature>
<dbReference type="Pfam" id="PF08239">
    <property type="entry name" value="SH3_3"/>
    <property type="match status" value="7"/>
</dbReference>
<organism evidence="6 7">
    <name type="scientific">Terrisporobacter glycolicus ATCC 14880 = DSM 1288</name>
    <dbReference type="NCBI Taxonomy" id="1121315"/>
    <lineage>
        <taxon>Bacteria</taxon>
        <taxon>Bacillati</taxon>
        <taxon>Bacillota</taxon>
        <taxon>Clostridia</taxon>
        <taxon>Peptostreptococcales</taxon>
        <taxon>Peptostreptococcaceae</taxon>
        <taxon>Terrisporobacter</taxon>
    </lineage>
</organism>
<name>A0ABZ2EQP6_9FIRM</name>
<dbReference type="SUPFAM" id="SSF51445">
    <property type="entry name" value="(Trans)glycosidases"/>
    <property type="match status" value="1"/>
</dbReference>
<dbReference type="CDD" id="cd06414">
    <property type="entry name" value="GH25_LytC-like"/>
    <property type="match status" value="1"/>
</dbReference>
<feature type="region of interest" description="Disordered" evidence="3">
    <location>
        <begin position="53"/>
        <end position="82"/>
    </location>
</feature>
<evidence type="ECO:0000259" key="4">
    <source>
        <dbReference type="PROSITE" id="PS50002"/>
    </source>
</evidence>
<dbReference type="Proteomes" id="UP001348492">
    <property type="component" value="Chromosome"/>
</dbReference>
<accession>A0ABZ2EQP6</accession>
<dbReference type="PANTHER" id="PTHR34408:SF1">
    <property type="entry name" value="GLYCOSYL HYDROLASE FAMILY 19 DOMAIN-CONTAINING PROTEIN HI_1415"/>
    <property type="match status" value="1"/>
</dbReference>
<evidence type="ECO:0000256" key="3">
    <source>
        <dbReference type="SAM" id="MobiDB-lite"/>
    </source>
</evidence>
<feature type="domain" description="SH3b" evidence="5">
    <location>
        <begin position="684"/>
        <end position="746"/>
    </location>
</feature>
<sequence length="815" mass="88208">MNKKDKSFLAMSLGIAITSQNLMIIANADSIKSKSSSDVTILSDDDFEIKVGTNSQNKVSKDSPKYQPDPEENKTYSMGSMGESNYRTFMSNRVALSPQKATLSNPKAIGSGSVTSSSLSVRSGPSTSNGVIGTLKISETVEILGKSSDWYKIDFKGKQGYVQASYLKLNPIEKGIDVSKWNGTINWSSVKNSGVDYVIIRAGYGTSTIDPKFKTYIEGAKSVGLKIGVYWFSYATTPENAAIEAQACLNAISPYKNSITYPVFFDFEYDSVRYANNNGVKVTKDLATRMANSFLNKVESKGYTSGIYTNKDFSSSYFTNDLINSNNLWVAQYSSTNTFGKPYSMWQYSEKGSVPGISGYVDLNYTCLKTFGGNSGNDDTSTPSGNQGVTTANVNFRKSASTSSSIIETIPKNTTVEIVDKSTSGWYKVKYKGNTGYVSKDYVKLNGSGSDDDNTSTPSFEKGVTTANVNFRKSASTSSSIIATIPKNTTVEVVDKSTSGWYKVKYKGNTGYVSKDYVKLNGSGSDDDNTSTPSSEKGVTTANVNFRKSASTSSSIIATIPKNTTVEVIDKSNSKWYKVKYKGNTGYVSKDYVKLNGSGSDDDNTSTPSSEKGVTTANVNFRKSSSTSSSIIATIPKNTTVEVVDKSTSGWYKVKYKGNTGYVSKDYVKLNGSGSDDNNTSTPSSEKGITSANVNFRKSASTSSSIIATIPKNTTIEIVDKSNSKWYKVKYKGNTGYVSKDYVKLNGSNSNTSSSNKGVTSANLNLRKSTSTSSSIITTIPKNTTIEIVNKLSSGWYKVKYKSYTGYVVGSYIKI</sequence>
<reference evidence="6 7" key="1">
    <citation type="journal article" date="2023" name="PLoS ONE">
        <title>Genome-based metabolic and phylogenomic analysis of three Terrisporobacter species.</title>
        <authorList>
            <person name="Boer T."/>
            <person name="Bengelsdorf F.R."/>
            <person name="Bomeke M."/>
            <person name="Daniel R."/>
            <person name="Poehlein A."/>
        </authorList>
    </citation>
    <scope>NUCLEOTIDE SEQUENCE [LARGE SCALE GENOMIC DNA]</scope>
    <source>
        <strain evidence="6 7">DSM 1288</strain>
    </source>
</reference>
<dbReference type="RefSeq" id="WP_338460389.1">
    <property type="nucleotide sequence ID" value="NZ_CP117523.1"/>
</dbReference>
<dbReference type="SMART" id="SM00326">
    <property type="entry name" value="SH3"/>
    <property type="match status" value="5"/>
</dbReference>
<feature type="domain" description="SH3" evidence="4">
    <location>
        <begin position="608"/>
        <end position="673"/>
    </location>
</feature>
<dbReference type="Pfam" id="PF01183">
    <property type="entry name" value="Glyco_hydro_25"/>
    <property type="match status" value="1"/>
</dbReference>
<evidence type="ECO:0000313" key="6">
    <source>
        <dbReference type="EMBL" id="WWD82089.1"/>
    </source>
</evidence>
<dbReference type="PROSITE" id="PS51781">
    <property type="entry name" value="SH3B"/>
    <property type="match status" value="7"/>
</dbReference>
<proteinExistence type="inferred from homology"/>
<evidence type="ECO:0000256" key="2">
    <source>
        <dbReference type="ARBA" id="ARBA00022443"/>
    </source>
</evidence>
<dbReference type="InterPro" id="IPR001452">
    <property type="entry name" value="SH3_domain"/>
</dbReference>
<dbReference type="SUPFAM" id="SSF50044">
    <property type="entry name" value="SH3-domain"/>
    <property type="match status" value="7"/>
</dbReference>
<dbReference type="InterPro" id="IPR052354">
    <property type="entry name" value="Cell_Wall_Dynamics_Protein"/>
</dbReference>
<evidence type="ECO:0000259" key="5">
    <source>
        <dbReference type="PROSITE" id="PS51781"/>
    </source>
</evidence>
<dbReference type="InterPro" id="IPR036028">
    <property type="entry name" value="SH3-like_dom_sf"/>
</dbReference>
<feature type="domain" description="SH3b" evidence="5">
    <location>
        <begin position="459"/>
        <end position="521"/>
    </location>
</feature>
<feature type="domain" description="SH3b" evidence="5">
    <location>
        <begin position="109"/>
        <end position="171"/>
    </location>
</feature>
<dbReference type="InterPro" id="IPR002053">
    <property type="entry name" value="Glyco_hydro_25"/>
</dbReference>
<dbReference type="Gene3D" id="3.20.20.80">
    <property type="entry name" value="Glycosidases"/>
    <property type="match status" value="1"/>
</dbReference>
<evidence type="ECO:0000256" key="1">
    <source>
        <dbReference type="ARBA" id="ARBA00010646"/>
    </source>
</evidence>
<feature type="domain" description="SH3b" evidence="5">
    <location>
        <begin position="534"/>
        <end position="596"/>
    </location>
</feature>
<feature type="domain" description="SH3b" evidence="5">
    <location>
        <begin position="384"/>
        <end position="446"/>
    </location>
</feature>
<protein>
    <recommendedName>
        <fullName evidence="8">SH3 domain-containing protein</fullName>
    </recommendedName>
</protein>
<dbReference type="Gene3D" id="2.30.30.40">
    <property type="entry name" value="SH3 Domains"/>
    <property type="match status" value="7"/>
</dbReference>
<gene>
    <name evidence="6" type="ORF">TEGL_04620</name>
</gene>
<dbReference type="EMBL" id="CP117523">
    <property type="protein sequence ID" value="WWD82089.1"/>
    <property type="molecule type" value="Genomic_DNA"/>
</dbReference>
<dbReference type="PROSITE" id="PS51904">
    <property type="entry name" value="GLYCOSYL_HYDROL_F25_2"/>
    <property type="match status" value="1"/>
</dbReference>
<dbReference type="InterPro" id="IPR003646">
    <property type="entry name" value="SH3-like_bac-type"/>
</dbReference>
<dbReference type="PANTHER" id="PTHR34408">
    <property type="entry name" value="FAMILY PROTEIN, PUTATIVE-RELATED"/>
    <property type="match status" value="1"/>
</dbReference>
<evidence type="ECO:0000313" key="7">
    <source>
        <dbReference type="Proteomes" id="UP001348492"/>
    </source>
</evidence>
<dbReference type="InterPro" id="IPR017853">
    <property type="entry name" value="GH"/>
</dbReference>
<keyword evidence="2" id="KW-0728">SH3 domain</keyword>
<evidence type="ECO:0008006" key="8">
    <source>
        <dbReference type="Google" id="ProtNLM"/>
    </source>
</evidence>
<dbReference type="SMART" id="SM00287">
    <property type="entry name" value="SH3b"/>
    <property type="match status" value="7"/>
</dbReference>
<feature type="domain" description="SH3b" evidence="5">
    <location>
        <begin position="754"/>
        <end position="815"/>
    </location>
</feature>
<keyword evidence="7" id="KW-1185">Reference proteome</keyword>
<dbReference type="PROSITE" id="PS50002">
    <property type="entry name" value="SH3"/>
    <property type="match status" value="1"/>
</dbReference>
<comment type="similarity">
    <text evidence="1">Belongs to the glycosyl hydrolase 25 family.</text>
</comment>